<evidence type="ECO:0000313" key="2">
    <source>
        <dbReference type="EMBL" id="AEA06880.1"/>
    </source>
</evidence>
<dbReference type="RefSeq" id="YP_004346992.1">
    <property type="nucleotide sequence ID" value="NC_015326.1"/>
</dbReference>
<keyword evidence="3" id="KW-1185">Reference proteome</keyword>
<dbReference type="EMBL" id="HQ113105">
    <property type="protein sequence ID" value="AEA06880.1"/>
    <property type="molecule type" value="Genomic_DNA"/>
</dbReference>
<accession>F2WKV7</accession>
<dbReference type="GeneID" id="10399612"/>
<dbReference type="OrthoDB" id="12613at10239"/>
<evidence type="ECO:0000313" key="3">
    <source>
        <dbReference type="Proteomes" id="UP000203366"/>
    </source>
</evidence>
<dbReference type="Gene3D" id="1.20.1280.50">
    <property type="match status" value="1"/>
</dbReference>
<protein>
    <recommendedName>
        <fullName evidence="1">F-box domain-containing protein</fullName>
    </recommendedName>
</protein>
<feature type="domain" description="F-box" evidence="1">
    <location>
        <begin position="33"/>
        <end position="81"/>
    </location>
</feature>
<dbReference type="InterPro" id="IPR001810">
    <property type="entry name" value="F-box_dom"/>
</dbReference>
<name>F2WKV7_9VIRU</name>
<dbReference type="CDD" id="cd09917">
    <property type="entry name" value="F-box_SF"/>
    <property type="match status" value="1"/>
</dbReference>
<proteinExistence type="predicted"/>
<reference evidence="2 3" key="1">
    <citation type="journal article" date="2011" name="Environ. Microbiol.">
        <title>Lausannevirus, a giant amoebal virus encoding histone doublets.</title>
        <authorList>
            <person name="Thomas V."/>
            <person name="Bertelli C."/>
            <person name="Collyn F."/>
            <person name="Casson N."/>
            <person name="Telenti A."/>
            <person name="Goesmann A."/>
            <person name="Croxatto A."/>
            <person name="Greub G."/>
        </authorList>
    </citation>
    <scope>NUCLEOTIDE SEQUENCE [LARGE SCALE GENOMIC DNA]</scope>
    <source>
        <strain evidence="2">7715</strain>
    </source>
</reference>
<dbReference type="SUPFAM" id="SSF81383">
    <property type="entry name" value="F-box domain"/>
    <property type="match status" value="1"/>
</dbReference>
<sequence length="328" mass="38301">MEKHPHGNFYKQKIVKYKLFCYRSHVGKLLYSFILMEQLPPETVVHILSFLEAKDVASFCSVDKSARELAKEQYDALCRHVECDGNIVAEKLGGLYVPNNEPPEKEREEMRAKFLLSPFGLVEGKLAFEGEYGSRCFWNVKKGMLHGEFECVMETAYGYSLVEKGSYRRGKKHGEFISYIDCKPEEKKTSVWKRGVLKRSHKVSREHAKVKEYRTFTERKSRKKYLVKKKEEYFCKGFIWYDCGGNFTNSWERHSGTKKKDEIFERYMACWCDGESWWRLENGSGVVSEKTVKSRVCLSGRCCETHGSQLESVISGDFEFDYDDIFCN</sequence>
<dbReference type="InterPro" id="IPR036047">
    <property type="entry name" value="F-box-like_dom_sf"/>
</dbReference>
<dbReference type="Proteomes" id="UP000203366">
    <property type="component" value="Segment"/>
</dbReference>
<dbReference type="PROSITE" id="PS50181">
    <property type="entry name" value="FBOX"/>
    <property type="match status" value="1"/>
</dbReference>
<evidence type="ECO:0000259" key="1">
    <source>
        <dbReference type="PROSITE" id="PS50181"/>
    </source>
</evidence>
<organism evidence="2 3">
    <name type="scientific">Lausannevirus</name>
    <dbReference type="NCBI Taxonomy" id="999883"/>
    <lineage>
        <taxon>Viruses</taxon>
        <taxon>Varidnaviria</taxon>
        <taxon>Bamfordvirae</taxon>
        <taxon>Nucleocytoviricota</taxon>
        <taxon>Megaviricetes</taxon>
        <taxon>Pimascovirales</taxon>
        <taxon>Pimascovirales incertae sedis</taxon>
        <taxon>Marseilleviridae</taxon>
        <taxon>Losannavirus</taxon>
        <taxon>Losannavirus lausannense</taxon>
    </lineage>
</organism>
<gene>
    <name evidence="2" type="ORF">LAU_0024</name>
</gene>
<dbReference type="KEGG" id="vg:10399612"/>